<evidence type="ECO:0000256" key="1">
    <source>
        <dbReference type="SAM" id="MobiDB-lite"/>
    </source>
</evidence>
<dbReference type="OrthoDB" id="267371at2759"/>
<name>A0A0M9FSB8_LEPPY</name>
<dbReference type="AlphaFoldDB" id="A0A0M9FSB8"/>
<organism evidence="2 3">
    <name type="scientific">Leptomonas pyrrhocoris</name>
    <name type="common">Firebug parasite</name>
    <dbReference type="NCBI Taxonomy" id="157538"/>
    <lineage>
        <taxon>Eukaryota</taxon>
        <taxon>Discoba</taxon>
        <taxon>Euglenozoa</taxon>
        <taxon>Kinetoplastea</taxon>
        <taxon>Metakinetoplastina</taxon>
        <taxon>Trypanosomatida</taxon>
        <taxon>Trypanosomatidae</taxon>
        <taxon>Leishmaniinae</taxon>
        <taxon>Leptomonas</taxon>
    </lineage>
</organism>
<gene>
    <name evidence="2" type="ORF">ABB37_08739</name>
</gene>
<protein>
    <submittedName>
        <fullName evidence="2">Uncharacterized protein</fullName>
    </submittedName>
</protein>
<evidence type="ECO:0000313" key="2">
    <source>
        <dbReference type="EMBL" id="KPA75055.1"/>
    </source>
</evidence>
<dbReference type="GeneID" id="26909022"/>
<sequence length="310" mass="32745">MLRTRKAARERLLARIQSLLARGDVLEAHPAVERMVRQAEESLEQLVQAEGLAATSPTTSLTAGGRRGDTEEGAESMGLDSSADAAVDSVARIFNSGVEAQLAAVAGDPLPPCPASTELLFEAPVGRKSRQKKTEAKRRGRARRKRGAKHVDSAEAPARGSHEDPTPPSIVYGATTKALLAKSASREEAGRAAMATALESLQRVLQAGPGVTNAAHTVAGTTTTPPAWLLVEEEVGVRVAQDATPPSPPPPQQQQPVPRVRRSRSPSVAASTEEYSDDFDVRSEQSAPEDGHETVDVAAVAAEEKGDEKH</sequence>
<keyword evidence="3" id="KW-1185">Reference proteome</keyword>
<feature type="compositionally biased region" description="Basic and acidic residues" evidence="1">
    <location>
        <begin position="279"/>
        <end position="295"/>
    </location>
</feature>
<dbReference type="VEuPathDB" id="TriTrypDB:LpyrH10_26_0340"/>
<feature type="region of interest" description="Disordered" evidence="1">
    <location>
        <begin position="121"/>
        <end position="170"/>
    </location>
</feature>
<feature type="region of interest" description="Disordered" evidence="1">
    <location>
        <begin position="238"/>
        <end position="310"/>
    </location>
</feature>
<comment type="caution">
    <text evidence="2">The sequence shown here is derived from an EMBL/GenBank/DDBJ whole genome shotgun (WGS) entry which is preliminary data.</text>
</comment>
<proteinExistence type="predicted"/>
<dbReference type="RefSeq" id="XP_015653494.1">
    <property type="nucleotide sequence ID" value="XM_015807836.1"/>
</dbReference>
<dbReference type="Proteomes" id="UP000037923">
    <property type="component" value="Unassembled WGS sequence"/>
</dbReference>
<evidence type="ECO:0000313" key="3">
    <source>
        <dbReference type="Proteomes" id="UP000037923"/>
    </source>
</evidence>
<feature type="compositionally biased region" description="Basic residues" evidence="1">
    <location>
        <begin position="127"/>
        <end position="148"/>
    </location>
</feature>
<dbReference type="EMBL" id="LGTL01000026">
    <property type="protein sequence ID" value="KPA75055.1"/>
    <property type="molecule type" value="Genomic_DNA"/>
</dbReference>
<feature type="compositionally biased region" description="Low complexity" evidence="1">
    <location>
        <begin position="51"/>
        <end position="64"/>
    </location>
</feature>
<accession>A0A0M9FSB8</accession>
<feature type="region of interest" description="Disordered" evidence="1">
    <location>
        <begin position="49"/>
        <end position="80"/>
    </location>
</feature>
<reference evidence="2 3" key="1">
    <citation type="submission" date="2015-07" db="EMBL/GenBank/DDBJ databases">
        <title>High-quality genome of monoxenous trypanosomatid Leptomonas pyrrhocoris.</title>
        <authorList>
            <person name="Flegontov P."/>
            <person name="Butenko A."/>
            <person name="Firsov S."/>
            <person name="Vlcek C."/>
            <person name="Logacheva M.D."/>
            <person name="Field M."/>
            <person name="Filatov D."/>
            <person name="Flegontova O."/>
            <person name="Gerasimov E."/>
            <person name="Jackson A.P."/>
            <person name="Kelly S."/>
            <person name="Opperdoes F."/>
            <person name="O'Reilly A."/>
            <person name="Votypka J."/>
            <person name="Yurchenko V."/>
            <person name="Lukes J."/>
        </authorList>
    </citation>
    <scope>NUCLEOTIDE SEQUENCE [LARGE SCALE GENOMIC DNA]</scope>
    <source>
        <strain evidence="2">H10</strain>
    </source>
</reference>
<dbReference type="OMA" id="PLARIFH"/>